<dbReference type="InterPro" id="IPR002885">
    <property type="entry name" value="PPR_rpt"/>
</dbReference>
<dbReference type="FunFam" id="1.25.40.10:FF:000344">
    <property type="entry name" value="Pentatricopeptide repeat-containing protein"/>
    <property type="match status" value="1"/>
</dbReference>
<accession>A0AAD8M4Z1</accession>
<dbReference type="Pfam" id="PF20431">
    <property type="entry name" value="E_motif"/>
    <property type="match status" value="1"/>
</dbReference>
<evidence type="ECO:0000256" key="2">
    <source>
        <dbReference type="PROSITE-ProRule" id="PRU00708"/>
    </source>
</evidence>
<dbReference type="PANTHER" id="PTHR47926:SF515">
    <property type="entry name" value="UMP-CMP KINASE"/>
    <property type="match status" value="1"/>
</dbReference>
<dbReference type="NCBIfam" id="TIGR00756">
    <property type="entry name" value="PPR"/>
    <property type="match status" value="3"/>
</dbReference>
<evidence type="ECO:0000256" key="1">
    <source>
        <dbReference type="ARBA" id="ARBA00022737"/>
    </source>
</evidence>
<dbReference type="Pfam" id="PF13041">
    <property type="entry name" value="PPR_2"/>
    <property type="match status" value="3"/>
</dbReference>
<name>A0AAD8M4Z1_9APIA</name>
<dbReference type="GO" id="GO:0009451">
    <property type="term" value="P:RNA modification"/>
    <property type="evidence" value="ECO:0007669"/>
    <property type="project" value="InterPro"/>
</dbReference>
<keyword evidence="4" id="KW-1185">Reference proteome</keyword>
<reference evidence="3" key="1">
    <citation type="submission" date="2023-02" db="EMBL/GenBank/DDBJ databases">
        <title>Genome of toxic invasive species Heracleum sosnowskyi carries increased number of genes despite the absence of recent whole-genome duplications.</title>
        <authorList>
            <person name="Schelkunov M."/>
            <person name="Shtratnikova V."/>
            <person name="Makarenko M."/>
            <person name="Klepikova A."/>
            <person name="Omelchenko D."/>
            <person name="Novikova G."/>
            <person name="Obukhova E."/>
            <person name="Bogdanov V."/>
            <person name="Penin A."/>
            <person name="Logacheva M."/>
        </authorList>
    </citation>
    <scope>NUCLEOTIDE SEQUENCE</scope>
    <source>
        <strain evidence="3">Hsosn_3</strain>
        <tissue evidence="3">Leaf</tissue>
    </source>
</reference>
<feature type="repeat" description="PPR" evidence="2">
    <location>
        <begin position="255"/>
        <end position="290"/>
    </location>
</feature>
<evidence type="ECO:0000313" key="3">
    <source>
        <dbReference type="EMBL" id="KAK1360991.1"/>
    </source>
</evidence>
<dbReference type="FunFam" id="1.25.40.10:FF:001788">
    <property type="entry name" value="Pentatricopeptide repeat-containing protein At4g25270, chloroplastic"/>
    <property type="match status" value="1"/>
</dbReference>
<dbReference type="PANTHER" id="PTHR47926">
    <property type="entry name" value="PENTATRICOPEPTIDE REPEAT-CONTAINING PROTEIN"/>
    <property type="match status" value="1"/>
</dbReference>
<feature type="repeat" description="PPR" evidence="2">
    <location>
        <begin position="24"/>
        <end position="58"/>
    </location>
</feature>
<keyword evidence="1" id="KW-0677">Repeat</keyword>
<dbReference type="Proteomes" id="UP001237642">
    <property type="component" value="Unassembled WGS sequence"/>
</dbReference>
<dbReference type="InterPro" id="IPR011990">
    <property type="entry name" value="TPR-like_helical_dom_sf"/>
</dbReference>
<dbReference type="EMBL" id="JAUIZM010000010">
    <property type="protein sequence ID" value="KAK1360991.1"/>
    <property type="molecule type" value="Genomic_DNA"/>
</dbReference>
<dbReference type="InterPro" id="IPR046848">
    <property type="entry name" value="E_motif"/>
</dbReference>
<dbReference type="GO" id="GO:0003723">
    <property type="term" value="F:RNA binding"/>
    <property type="evidence" value="ECO:0007669"/>
    <property type="project" value="InterPro"/>
</dbReference>
<gene>
    <name evidence="3" type="ORF">POM88_045465</name>
</gene>
<sequence length="392" mass="44424">MYAVSGLVDEAHQVFDRMCQRGVYAFPWNALISGYAELGQFEDALALYFQMVEDGVEPDGFTFPRVLKACGGIGMIHVGEEVHRHIIRRGLGNDGYILNGLVDMYAKCGDIVKARRVFDGIVCKDLVSWNIMLTAYIRHELLHEALNVFRLMIKEAFEPDSVAISTILACGLPIKLGAQIHGWVLRRGAECNLSVANSLIVLYSNYNRLDCATWLFDQMSERDVVSWNSIISAYCKRPKALLYFERMRNTNISPDRVTFVSLLSTCAHLGMVKDGEMLFSMMMDEYKITPVMEHYACMVHLYGRAGMIKEAYDIITNQMEFEPGPTVWGALLYACYLHGNVDIGEIAAGSLFELELDNEHNFEILMNIYKNAGRLEDVQRIKSMMEERGLDL</sequence>
<protein>
    <submittedName>
        <fullName evidence="3">Pentatricopeptide repeat-containing protein, chloroplastic</fullName>
    </submittedName>
</protein>
<dbReference type="Pfam" id="PF01535">
    <property type="entry name" value="PPR"/>
    <property type="match status" value="3"/>
</dbReference>
<dbReference type="PROSITE" id="PS51375">
    <property type="entry name" value="PPR"/>
    <property type="match status" value="3"/>
</dbReference>
<proteinExistence type="predicted"/>
<feature type="repeat" description="PPR" evidence="2">
    <location>
        <begin position="125"/>
        <end position="159"/>
    </location>
</feature>
<organism evidence="3 4">
    <name type="scientific">Heracleum sosnowskyi</name>
    <dbReference type="NCBI Taxonomy" id="360622"/>
    <lineage>
        <taxon>Eukaryota</taxon>
        <taxon>Viridiplantae</taxon>
        <taxon>Streptophyta</taxon>
        <taxon>Embryophyta</taxon>
        <taxon>Tracheophyta</taxon>
        <taxon>Spermatophyta</taxon>
        <taxon>Magnoliopsida</taxon>
        <taxon>eudicotyledons</taxon>
        <taxon>Gunneridae</taxon>
        <taxon>Pentapetalae</taxon>
        <taxon>asterids</taxon>
        <taxon>campanulids</taxon>
        <taxon>Apiales</taxon>
        <taxon>Apiaceae</taxon>
        <taxon>Apioideae</taxon>
        <taxon>apioid superclade</taxon>
        <taxon>Tordylieae</taxon>
        <taxon>Tordyliinae</taxon>
        <taxon>Heracleum</taxon>
    </lineage>
</organism>
<dbReference type="Gene3D" id="1.25.40.10">
    <property type="entry name" value="Tetratricopeptide repeat domain"/>
    <property type="match status" value="4"/>
</dbReference>
<dbReference type="InterPro" id="IPR046960">
    <property type="entry name" value="PPR_At4g14850-like_plant"/>
</dbReference>
<reference evidence="3" key="2">
    <citation type="submission" date="2023-05" db="EMBL/GenBank/DDBJ databases">
        <authorList>
            <person name="Schelkunov M.I."/>
        </authorList>
    </citation>
    <scope>NUCLEOTIDE SEQUENCE</scope>
    <source>
        <strain evidence="3">Hsosn_3</strain>
        <tissue evidence="3">Leaf</tissue>
    </source>
</reference>
<comment type="caution">
    <text evidence="3">The sequence shown here is derived from an EMBL/GenBank/DDBJ whole genome shotgun (WGS) entry which is preliminary data.</text>
</comment>
<evidence type="ECO:0000313" key="4">
    <source>
        <dbReference type="Proteomes" id="UP001237642"/>
    </source>
</evidence>
<dbReference type="AlphaFoldDB" id="A0AAD8M4Z1"/>